<dbReference type="AlphaFoldDB" id="A0A504J2I8"/>
<dbReference type="InterPro" id="IPR045493">
    <property type="entry name" value="DUF6435"/>
</dbReference>
<reference evidence="1 2" key="1">
    <citation type="submission" date="2019-06" db="EMBL/GenBank/DDBJ databases">
        <authorList>
            <person name="Meng X."/>
        </authorList>
    </citation>
    <scope>NUCLEOTIDE SEQUENCE [LARGE SCALE GENOMIC DNA]</scope>
    <source>
        <strain evidence="1 2">M625</strain>
    </source>
</reference>
<accession>A0A504J2I8</accession>
<sequence>MMLNWFKHKTELQKLQHSYCKLIKCSYEIALKDREKSEQIRKEADKILLRIRELEDKTKIEDKSSLHIN</sequence>
<evidence type="ECO:0000313" key="2">
    <source>
        <dbReference type="Proteomes" id="UP000315540"/>
    </source>
</evidence>
<comment type="caution">
    <text evidence="1">The sequence shown here is derived from an EMBL/GenBank/DDBJ whole genome shotgun (WGS) entry which is preliminary data.</text>
</comment>
<dbReference type="Proteomes" id="UP000315540">
    <property type="component" value="Unassembled WGS sequence"/>
</dbReference>
<proteinExistence type="predicted"/>
<dbReference type="OrthoDB" id="1453278at2"/>
<dbReference type="RefSeq" id="WP_140594989.1">
    <property type="nucleotide sequence ID" value="NZ_VFWZ01000005.1"/>
</dbReference>
<organism evidence="1 2">
    <name type="scientific">Aquimarina algicola</name>
    <dbReference type="NCBI Taxonomy" id="2589995"/>
    <lineage>
        <taxon>Bacteria</taxon>
        <taxon>Pseudomonadati</taxon>
        <taxon>Bacteroidota</taxon>
        <taxon>Flavobacteriia</taxon>
        <taxon>Flavobacteriales</taxon>
        <taxon>Flavobacteriaceae</taxon>
        <taxon>Aquimarina</taxon>
    </lineage>
</organism>
<gene>
    <name evidence="1" type="ORF">FHK87_17145</name>
</gene>
<dbReference type="NCBIfam" id="NF033487">
    <property type="entry name" value="Lacal_2735_fam"/>
    <property type="match status" value="1"/>
</dbReference>
<dbReference type="EMBL" id="VFWZ01000005">
    <property type="protein sequence ID" value="TPN84654.1"/>
    <property type="molecule type" value="Genomic_DNA"/>
</dbReference>
<name>A0A504J2I8_9FLAO</name>
<protein>
    <submittedName>
        <fullName evidence="1">Lacal_2735 family protein</fullName>
    </submittedName>
</protein>
<evidence type="ECO:0000313" key="1">
    <source>
        <dbReference type="EMBL" id="TPN84654.1"/>
    </source>
</evidence>
<keyword evidence="2" id="KW-1185">Reference proteome</keyword>